<dbReference type="SMART" id="SM00028">
    <property type="entry name" value="TPR"/>
    <property type="match status" value="3"/>
</dbReference>
<dbReference type="InterPro" id="IPR019734">
    <property type="entry name" value="TPR_rpt"/>
</dbReference>
<sequence>MSINQPNTKVATEIKTPAEAKPLAQTGNFVRENQKSLTFIISAVLALIVIYFAYQKFYLAPREVEAANQMYVAQDFWDKKQWDKAINGDAGYPGFAKIVDEYSNTKAANLAYYYLGVAYLNKGDYKKAVDNLTNYRGDDLIIAAQALGNTGDAYVEMKDYDKAATYYKKAADKGNNSFVSPMYLKKLALVYEAQKNYNDALDAYKKIKTDYPESNEAGSIDKYIARAEAQKQ</sequence>
<organism evidence="3 4">
    <name type="scientific">Mucilaginibacter arboris</name>
    <dbReference type="NCBI Taxonomy" id="2682090"/>
    <lineage>
        <taxon>Bacteria</taxon>
        <taxon>Pseudomonadati</taxon>
        <taxon>Bacteroidota</taxon>
        <taxon>Sphingobacteriia</taxon>
        <taxon>Sphingobacteriales</taxon>
        <taxon>Sphingobacteriaceae</taxon>
        <taxon>Mucilaginibacter</taxon>
    </lineage>
</organism>
<dbReference type="RefSeq" id="WP_157565879.1">
    <property type="nucleotide sequence ID" value="NZ_WPIK01000006.1"/>
</dbReference>
<dbReference type="SUPFAM" id="SSF48452">
    <property type="entry name" value="TPR-like"/>
    <property type="match status" value="1"/>
</dbReference>
<feature type="repeat" description="TPR" evidence="1">
    <location>
        <begin position="144"/>
        <end position="177"/>
    </location>
</feature>
<proteinExistence type="predicted"/>
<accession>A0A7K1SW02</accession>
<keyword evidence="2" id="KW-1133">Transmembrane helix</keyword>
<dbReference type="EMBL" id="WPIK01000006">
    <property type="protein sequence ID" value="MVN21502.1"/>
    <property type="molecule type" value="Genomic_DNA"/>
</dbReference>
<evidence type="ECO:0000313" key="4">
    <source>
        <dbReference type="Proteomes" id="UP000462014"/>
    </source>
</evidence>
<protein>
    <submittedName>
        <fullName evidence="3">Tetratricopeptide repeat protein</fullName>
    </submittedName>
</protein>
<name>A0A7K1SW02_9SPHI</name>
<evidence type="ECO:0000256" key="2">
    <source>
        <dbReference type="SAM" id="Phobius"/>
    </source>
</evidence>
<dbReference type="AlphaFoldDB" id="A0A7K1SW02"/>
<keyword evidence="2" id="KW-0472">Membrane</keyword>
<evidence type="ECO:0000313" key="3">
    <source>
        <dbReference type="EMBL" id="MVN21502.1"/>
    </source>
</evidence>
<keyword evidence="2" id="KW-0812">Transmembrane</keyword>
<feature type="transmembrane region" description="Helical" evidence="2">
    <location>
        <begin position="36"/>
        <end position="54"/>
    </location>
</feature>
<dbReference type="Pfam" id="PF13174">
    <property type="entry name" value="TPR_6"/>
    <property type="match status" value="1"/>
</dbReference>
<comment type="caution">
    <text evidence="3">The sequence shown here is derived from an EMBL/GenBank/DDBJ whole genome shotgun (WGS) entry which is preliminary data.</text>
</comment>
<keyword evidence="4" id="KW-1185">Reference proteome</keyword>
<dbReference type="Gene3D" id="1.25.40.10">
    <property type="entry name" value="Tetratricopeptide repeat domain"/>
    <property type="match status" value="2"/>
</dbReference>
<keyword evidence="1" id="KW-0802">TPR repeat</keyword>
<dbReference type="PROSITE" id="PS50005">
    <property type="entry name" value="TPR"/>
    <property type="match status" value="1"/>
</dbReference>
<dbReference type="Pfam" id="PF13432">
    <property type="entry name" value="TPR_16"/>
    <property type="match status" value="1"/>
</dbReference>
<reference evidence="3 4" key="1">
    <citation type="submission" date="2019-12" db="EMBL/GenBank/DDBJ databases">
        <title>Mucilaginibacter sp. HMF7410 genome sequencing and assembly.</title>
        <authorList>
            <person name="Kang H."/>
            <person name="Cha I."/>
            <person name="Kim H."/>
            <person name="Joh K."/>
        </authorList>
    </citation>
    <scope>NUCLEOTIDE SEQUENCE [LARGE SCALE GENOMIC DNA]</scope>
    <source>
        <strain evidence="3 4">HMF7410</strain>
    </source>
</reference>
<gene>
    <name evidence="3" type="ORF">GO621_08125</name>
</gene>
<dbReference type="Proteomes" id="UP000462014">
    <property type="component" value="Unassembled WGS sequence"/>
</dbReference>
<evidence type="ECO:0000256" key="1">
    <source>
        <dbReference type="PROSITE-ProRule" id="PRU00339"/>
    </source>
</evidence>
<dbReference type="InterPro" id="IPR011990">
    <property type="entry name" value="TPR-like_helical_dom_sf"/>
</dbReference>